<dbReference type="Proteomes" id="UP000030693">
    <property type="component" value="Unassembled WGS sequence"/>
</dbReference>
<sequence length="125" mass="13598">MSGYPVFWKRVPPRWSGEWMCSRFDCYRAPTCRSLLDFLGTLFTYRPPKPGGSLLWRARGSGPMFALWSPGQTAGGKTSLGKGGPSYAGEGEVELVAFPDTIALRGRGRRPCGGMCDNVCAPVCD</sequence>
<protein>
    <submittedName>
        <fullName evidence="1">Uncharacterized protein</fullName>
    </submittedName>
</protein>
<dbReference type="AlphaFoldDB" id="A0A058ZH47"/>
<organism evidence="1">
    <name type="scientific">Fonticula alba</name>
    <name type="common">Slime mold</name>
    <dbReference type="NCBI Taxonomy" id="691883"/>
    <lineage>
        <taxon>Eukaryota</taxon>
        <taxon>Rotosphaerida</taxon>
        <taxon>Fonticulaceae</taxon>
        <taxon>Fonticula</taxon>
    </lineage>
</organism>
<reference evidence="1" key="1">
    <citation type="submission" date="2013-04" db="EMBL/GenBank/DDBJ databases">
        <title>The Genome Sequence of Fonticula alba ATCC 38817.</title>
        <authorList>
            <consortium name="The Broad Institute Genomics Platform"/>
            <person name="Russ C."/>
            <person name="Cuomo C."/>
            <person name="Burger G."/>
            <person name="Gray M.W."/>
            <person name="Holland P.W.H."/>
            <person name="King N."/>
            <person name="Lang F.B.F."/>
            <person name="Roger A.J."/>
            <person name="Ruiz-Trillo I."/>
            <person name="Brown M."/>
            <person name="Walker B."/>
            <person name="Young S."/>
            <person name="Zeng Q."/>
            <person name="Gargeya S."/>
            <person name="Fitzgerald M."/>
            <person name="Haas B."/>
            <person name="Abouelleil A."/>
            <person name="Allen A.W."/>
            <person name="Alvarado L."/>
            <person name="Arachchi H.M."/>
            <person name="Berlin A.M."/>
            <person name="Chapman S.B."/>
            <person name="Gainer-Dewar J."/>
            <person name="Goldberg J."/>
            <person name="Griggs A."/>
            <person name="Gujja S."/>
            <person name="Hansen M."/>
            <person name="Howarth C."/>
            <person name="Imamovic A."/>
            <person name="Ireland A."/>
            <person name="Larimer J."/>
            <person name="McCowan C."/>
            <person name="Murphy C."/>
            <person name="Pearson M."/>
            <person name="Poon T.W."/>
            <person name="Priest M."/>
            <person name="Roberts A."/>
            <person name="Saif S."/>
            <person name="Shea T."/>
            <person name="Sisk P."/>
            <person name="Sykes S."/>
            <person name="Wortman J."/>
            <person name="Nusbaum C."/>
            <person name="Birren B."/>
        </authorList>
    </citation>
    <scope>NUCLEOTIDE SEQUENCE [LARGE SCALE GENOMIC DNA]</scope>
    <source>
        <strain evidence="1">ATCC 38817</strain>
    </source>
</reference>
<keyword evidence="2" id="KW-1185">Reference proteome</keyword>
<dbReference type="GeneID" id="20525110"/>
<dbReference type="EMBL" id="KB932201">
    <property type="protein sequence ID" value="KCV72807.1"/>
    <property type="molecule type" value="Genomic_DNA"/>
</dbReference>
<evidence type="ECO:0000313" key="2">
    <source>
        <dbReference type="Proteomes" id="UP000030693"/>
    </source>
</evidence>
<dbReference type="RefSeq" id="XP_009492508.1">
    <property type="nucleotide sequence ID" value="XM_009494233.1"/>
</dbReference>
<name>A0A058ZH47_FONAL</name>
<evidence type="ECO:0000313" key="1">
    <source>
        <dbReference type="EMBL" id="KCV72807.1"/>
    </source>
</evidence>
<gene>
    <name evidence="1" type="ORF">H696_00385</name>
</gene>
<accession>A0A058ZH47</accession>
<proteinExistence type="predicted"/>